<keyword evidence="4 6" id="KW-0067">ATP-binding</keyword>
<comment type="caution">
    <text evidence="8">The sequence shown here is derived from an EMBL/GenBank/DDBJ whole genome shotgun (WGS) entry which is preliminary data.</text>
</comment>
<dbReference type="Gene3D" id="3.40.50.620">
    <property type="entry name" value="HUPs"/>
    <property type="match status" value="1"/>
</dbReference>
<evidence type="ECO:0000256" key="4">
    <source>
        <dbReference type="ARBA" id="ARBA00022840"/>
    </source>
</evidence>
<keyword evidence="1 6" id="KW-0436">Ligase</keyword>
<dbReference type="GO" id="GO:0032267">
    <property type="term" value="F:tRNA(Ile)-lysidine synthase activity"/>
    <property type="evidence" value="ECO:0007669"/>
    <property type="project" value="UniProtKB-EC"/>
</dbReference>
<comment type="domain">
    <text evidence="6">The N-terminal region contains the highly conserved SGGXDS motif, predicted to be a P-loop motif involved in ATP binding.</text>
</comment>
<dbReference type="NCBIfam" id="TIGR02432">
    <property type="entry name" value="lysidine_TilS_N"/>
    <property type="match status" value="1"/>
</dbReference>
<dbReference type="HAMAP" id="MF_01161">
    <property type="entry name" value="tRNA_Ile_lys_synt"/>
    <property type="match status" value="1"/>
</dbReference>
<dbReference type="InterPro" id="IPR011063">
    <property type="entry name" value="TilS/TtcA_N"/>
</dbReference>
<comment type="function">
    <text evidence="6">Ligates lysine onto the cytidine present at position 34 of the AUA codon-specific tRNA(Ile) that contains the anticodon CAU, in an ATP-dependent manner. Cytidine is converted to lysidine, thus changing the amino acid specificity of the tRNA from methionine to isoleucine.</text>
</comment>
<evidence type="ECO:0000313" key="9">
    <source>
        <dbReference type="Proteomes" id="UP000473699"/>
    </source>
</evidence>
<evidence type="ECO:0000256" key="2">
    <source>
        <dbReference type="ARBA" id="ARBA00022694"/>
    </source>
</evidence>
<dbReference type="AlphaFoldDB" id="A0A6L5YDD0"/>
<comment type="catalytic activity">
    <reaction evidence="5 6">
        <text>cytidine(34) in tRNA(Ile2) + L-lysine + ATP = lysidine(34) in tRNA(Ile2) + AMP + diphosphate + H(+)</text>
        <dbReference type="Rhea" id="RHEA:43744"/>
        <dbReference type="Rhea" id="RHEA-COMP:10625"/>
        <dbReference type="Rhea" id="RHEA-COMP:10670"/>
        <dbReference type="ChEBI" id="CHEBI:15378"/>
        <dbReference type="ChEBI" id="CHEBI:30616"/>
        <dbReference type="ChEBI" id="CHEBI:32551"/>
        <dbReference type="ChEBI" id="CHEBI:33019"/>
        <dbReference type="ChEBI" id="CHEBI:82748"/>
        <dbReference type="ChEBI" id="CHEBI:83665"/>
        <dbReference type="ChEBI" id="CHEBI:456215"/>
        <dbReference type="EC" id="6.3.4.19"/>
    </reaction>
</comment>
<keyword evidence="2 6" id="KW-0819">tRNA processing</keyword>
<name>A0A6L5YDD0_9BACT</name>
<reference evidence="8 9" key="1">
    <citation type="submission" date="2019-08" db="EMBL/GenBank/DDBJ databases">
        <title>In-depth cultivation of the pig gut microbiome towards novel bacterial diversity and tailored functional studies.</title>
        <authorList>
            <person name="Wylensek D."/>
            <person name="Hitch T.C.A."/>
            <person name="Clavel T."/>
        </authorList>
    </citation>
    <scope>NUCLEOTIDE SEQUENCE [LARGE SCALE GENOMIC DNA]</scope>
    <source>
        <strain evidence="8 9">SM-530-WT-4B</strain>
    </source>
</reference>
<organism evidence="8 9">
    <name type="scientific">Pyramidobacter porci</name>
    <dbReference type="NCBI Taxonomy" id="2605789"/>
    <lineage>
        <taxon>Bacteria</taxon>
        <taxon>Thermotogati</taxon>
        <taxon>Synergistota</taxon>
        <taxon>Synergistia</taxon>
        <taxon>Synergistales</taxon>
        <taxon>Dethiosulfovibrionaceae</taxon>
        <taxon>Pyramidobacter</taxon>
    </lineage>
</organism>
<evidence type="ECO:0000256" key="6">
    <source>
        <dbReference type="HAMAP-Rule" id="MF_01161"/>
    </source>
</evidence>
<dbReference type="InterPro" id="IPR012795">
    <property type="entry name" value="tRNA_Ile_lys_synt_N"/>
</dbReference>
<dbReference type="Pfam" id="PF01171">
    <property type="entry name" value="ATP_bind_3"/>
    <property type="match status" value="1"/>
</dbReference>
<feature type="binding site" evidence="6">
    <location>
        <begin position="30"/>
        <end position="35"/>
    </location>
    <ligand>
        <name>ATP</name>
        <dbReference type="ChEBI" id="CHEBI:30616"/>
    </ligand>
</feature>
<keyword evidence="3 6" id="KW-0547">Nucleotide-binding</keyword>
<evidence type="ECO:0000256" key="3">
    <source>
        <dbReference type="ARBA" id="ARBA00022741"/>
    </source>
</evidence>
<dbReference type="EC" id="6.3.4.19" evidence="6"/>
<dbReference type="CDD" id="cd01992">
    <property type="entry name" value="TilS_N"/>
    <property type="match status" value="1"/>
</dbReference>
<comment type="similarity">
    <text evidence="6">Belongs to the tRNA(Ile)-lysidine synthase family.</text>
</comment>
<evidence type="ECO:0000313" key="8">
    <source>
        <dbReference type="EMBL" id="MST56169.1"/>
    </source>
</evidence>
<dbReference type="RefSeq" id="WP_154529251.1">
    <property type="nucleotide sequence ID" value="NZ_VUNH01000009.1"/>
</dbReference>
<proteinExistence type="inferred from homology"/>
<protein>
    <recommendedName>
        <fullName evidence="6">tRNA(Ile)-lysidine synthase</fullName>
        <ecNumber evidence="6">6.3.4.19</ecNumber>
    </recommendedName>
    <alternativeName>
        <fullName evidence="6">tRNA(Ile)-2-lysyl-cytidine synthase</fullName>
    </alternativeName>
    <alternativeName>
        <fullName evidence="6">tRNA(Ile)-lysidine synthetase</fullName>
    </alternativeName>
</protein>
<gene>
    <name evidence="6 8" type="primary">tilS</name>
    <name evidence="8" type="ORF">FYJ74_09010</name>
</gene>
<evidence type="ECO:0000256" key="5">
    <source>
        <dbReference type="ARBA" id="ARBA00048539"/>
    </source>
</evidence>
<dbReference type="InterPro" id="IPR012094">
    <property type="entry name" value="tRNA_Ile_lys_synt"/>
</dbReference>
<dbReference type="GO" id="GO:0005737">
    <property type="term" value="C:cytoplasm"/>
    <property type="evidence" value="ECO:0007669"/>
    <property type="project" value="UniProtKB-SubCell"/>
</dbReference>
<evidence type="ECO:0000256" key="1">
    <source>
        <dbReference type="ARBA" id="ARBA00022598"/>
    </source>
</evidence>
<comment type="subcellular location">
    <subcellularLocation>
        <location evidence="6">Cytoplasm</location>
    </subcellularLocation>
</comment>
<dbReference type="GO" id="GO:0006400">
    <property type="term" value="P:tRNA modification"/>
    <property type="evidence" value="ECO:0007669"/>
    <property type="project" value="UniProtKB-UniRule"/>
</dbReference>
<feature type="domain" description="tRNA(Ile)-lysidine/2-thiocytidine synthase N-terminal" evidence="7">
    <location>
        <begin position="25"/>
        <end position="201"/>
    </location>
</feature>
<dbReference type="PANTHER" id="PTHR43033">
    <property type="entry name" value="TRNA(ILE)-LYSIDINE SYNTHASE-RELATED"/>
    <property type="match status" value="1"/>
</dbReference>
<dbReference type="SUPFAM" id="SSF52402">
    <property type="entry name" value="Adenine nucleotide alpha hydrolases-like"/>
    <property type="match status" value="1"/>
</dbReference>
<dbReference type="GO" id="GO:0005524">
    <property type="term" value="F:ATP binding"/>
    <property type="evidence" value="ECO:0007669"/>
    <property type="project" value="UniProtKB-UniRule"/>
</dbReference>
<sequence>MTKSDVPRRFRGVMERRGWLGQTPVLLGVSGGSDSMSLLCLFSQLYEPSQLIVVHMDHGIRGASCGDGEFVKKRCAELSVRCVIERRSVSELSRKGESEEAAGRRLRYELYEETAQRFGCRLAALGHTRDDLAENALMNMARGCGLWGVAGMPERRGMYIRPLLSFRREELRDFLRAQGWSWVEDETNALNIYRRNRVRNEVMPLLAREVNPGVVEHLASLAEEAQLWRKMQEDHAAALCREVSLPRRGWPCLSLSKLRRVHEFQRRELLRFAGRRLGLTALTRPRIEELDRLMCRSGRFVFQWGSEVDVEAGGGMLCWHPAAEKRLEALQLSLGETARWGGWKVSLRLKGASAEADFGLRCPLDEARPVVLQKNTEKYDVATSFFPVISQENVFRAEKKQNRWEILYHSVKYNVVAQVVLSPLVGRWRESLWN</sequence>
<keyword evidence="6" id="KW-0963">Cytoplasm</keyword>
<keyword evidence="9" id="KW-1185">Reference proteome</keyword>
<dbReference type="Proteomes" id="UP000473699">
    <property type="component" value="Unassembled WGS sequence"/>
</dbReference>
<dbReference type="EMBL" id="VUNH01000009">
    <property type="protein sequence ID" value="MST56169.1"/>
    <property type="molecule type" value="Genomic_DNA"/>
</dbReference>
<dbReference type="PANTHER" id="PTHR43033:SF1">
    <property type="entry name" value="TRNA(ILE)-LYSIDINE SYNTHASE-RELATED"/>
    <property type="match status" value="1"/>
</dbReference>
<dbReference type="InterPro" id="IPR014729">
    <property type="entry name" value="Rossmann-like_a/b/a_fold"/>
</dbReference>
<evidence type="ECO:0000259" key="7">
    <source>
        <dbReference type="Pfam" id="PF01171"/>
    </source>
</evidence>
<accession>A0A6L5YDD0</accession>